<comment type="subcellular location">
    <subcellularLocation>
        <location evidence="1">Membrane</location>
        <topology evidence="1">Multi-pass membrane protein</topology>
    </subcellularLocation>
</comment>
<sequence length="132" mass="13578">MNIALWIIQALLALAFLLAGGMKLAMPIDTLLANGMTVVEHMPAALVRFIGLSEVAGAVGLILPAALRIKPKLTPIAAGALAFVMVLAAITHLALGEAFGAPLMLGSLAAFVAWGRSTKQTIAPRELVGARA</sequence>
<dbReference type="RefSeq" id="WP_106090370.1">
    <property type="nucleotide sequence ID" value="NZ_PVNL01000063.1"/>
</dbReference>
<keyword evidence="4 5" id="KW-0472">Membrane</keyword>
<protein>
    <recommendedName>
        <fullName evidence="8">DoxX family protein</fullName>
    </recommendedName>
</protein>
<evidence type="ECO:0000256" key="3">
    <source>
        <dbReference type="ARBA" id="ARBA00022989"/>
    </source>
</evidence>
<keyword evidence="2 5" id="KW-0812">Transmembrane</keyword>
<dbReference type="EMBL" id="PVNL01000063">
    <property type="protein sequence ID" value="PRQ06948.1"/>
    <property type="molecule type" value="Genomic_DNA"/>
</dbReference>
<evidence type="ECO:0008006" key="8">
    <source>
        <dbReference type="Google" id="ProtNLM"/>
    </source>
</evidence>
<feature type="transmembrane region" description="Helical" evidence="5">
    <location>
        <begin position="43"/>
        <end position="66"/>
    </location>
</feature>
<dbReference type="Proteomes" id="UP000238823">
    <property type="component" value="Unassembled WGS sequence"/>
</dbReference>
<reference evidence="6 7" key="1">
    <citation type="submission" date="2018-03" db="EMBL/GenBank/DDBJ databases">
        <title>Draft Genome Sequences of the Obligatory Marine Myxobacteria Enhygromyxa salina SWB007.</title>
        <authorList>
            <person name="Poehlein A."/>
            <person name="Moghaddam J.A."/>
            <person name="Harms H."/>
            <person name="Alanjari M."/>
            <person name="Koenig G.M."/>
            <person name="Daniel R."/>
            <person name="Schaeberle T.F."/>
        </authorList>
    </citation>
    <scope>NUCLEOTIDE SEQUENCE [LARGE SCALE GENOMIC DNA]</scope>
    <source>
        <strain evidence="6 7">SWB007</strain>
    </source>
</reference>
<dbReference type="Pfam" id="PF13564">
    <property type="entry name" value="DoxX_2"/>
    <property type="match status" value="1"/>
</dbReference>
<organism evidence="6 7">
    <name type="scientific">Enhygromyxa salina</name>
    <dbReference type="NCBI Taxonomy" id="215803"/>
    <lineage>
        <taxon>Bacteria</taxon>
        <taxon>Pseudomonadati</taxon>
        <taxon>Myxococcota</taxon>
        <taxon>Polyangia</taxon>
        <taxon>Nannocystales</taxon>
        <taxon>Nannocystaceae</taxon>
        <taxon>Enhygromyxa</taxon>
    </lineage>
</organism>
<name>A0A2S9YPE3_9BACT</name>
<accession>A0A2S9YPE3</accession>
<evidence type="ECO:0000256" key="4">
    <source>
        <dbReference type="ARBA" id="ARBA00023136"/>
    </source>
</evidence>
<evidence type="ECO:0000313" key="6">
    <source>
        <dbReference type="EMBL" id="PRQ06948.1"/>
    </source>
</evidence>
<dbReference type="OrthoDB" id="3385086at2"/>
<keyword evidence="3 5" id="KW-1133">Transmembrane helix</keyword>
<dbReference type="GO" id="GO:0016020">
    <property type="term" value="C:membrane"/>
    <property type="evidence" value="ECO:0007669"/>
    <property type="project" value="UniProtKB-SubCell"/>
</dbReference>
<comment type="caution">
    <text evidence="6">The sequence shown here is derived from an EMBL/GenBank/DDBJ whole genome shotgun (WGS) entry which is preliminary data.</text>
</comment>
<evidence type="ECO:0000256" key="2">
    <source>
        <dbReference type="ARBA" id="ARBA00022692"/>
    </source>
</evidence>
<feature type="transmembrane region" description="Helical" evidence="5">
    <location>
        <begin position="73"/>
        <end position="93"/>
    </location>
</feature>
<gene>
    <name evidence="6" type="ORF">ENSA7_33720</name>
</gene>
<dbReference type="InterPro" id="IPR032808">
    <property type="entry name" value="DoxX"/>
</dbReference>
<evidence type="ECO:0000256" key="5">
    <source>
        <dbReference type="SAM" id="Phobius"/>
    </source>
</evidence>
<evidence type="ECO:0000313" key="7">
    <source>
        <dbReference type="Proteomes" id="UP000238823"/>
    </source>
</evidence>
<evidence type="ECO:0000256" key="1">
    <source>
        <dbReference type="ARBA" id="ARBA00004141"/>
    </source>
</evidence>
<proteinExistence type="predicted"/>
<dbReference type="AlphaFoldDB" id="A0A2S9YPE3"/>